<dbReference type="Pfam" id="PF13855">
    <property type="entry name" value="LRR_8"/>
    <property type="match status" value="2"/>
</dbReference>
<reference evidence="8" key="2">
    <citation type="submission" date="2015-06" db="UniProtKB">
        <authorList>
            <consortium name="EnsemblMetazoa"/>
        </authorList>
    </citation>
    <scope>IDENTIFICATION</scope>
</reference>
<name>T1KU38_TETUR</name>
<dbReference type="Pfam" id="PF00560">
    <property type="entry name" value="LRR_1"/>
    <property type="match status" value="1"/>
</dbReference>
<dbReference type="HOGENOM" id="CLU_283040_0_0_1"/>
<feature type="compositionally biased region" description="Basic and acidic residues" evidence="5">
    <location>
        <begin position="436"/>
        <end position="452"/>
    </location>
</feature>
<dbReference type="InterPro" id="IPR003591">
    <property type="entry name" value="Leu-rich_rpt_typical-subtyp"/>
</dbReference>
<dbReference type="InterPro" id="IPR032675">
    <property type="entry name" value="LRR_dom_sf"/>
</dbReference>
<dbReference type="SMART" id="SM00082">
    <property type="entry name" value="LRRCT"/>
    <property type="match status" value="1"/>
</dbReference>
<evidence type="ECO:0000313" key="8">
    <source>
        <dbReference type="EnsemblMetazoa" id="tetur21g01990.1"/>
    </source>
</evidence>
<feature type="region of interest" description="Disordered" evidence="5">
    <location>
        <begin position="349"/>
        <end position="369"/>
    </location>
</feature>
<evidence type="ECO:0000256" key="5">
    <source>
        <dbReference type="SAM" id="MobiDB-lite"/>
    </source>
</evidence>
<keyword evidence="1" id="KW-0433">Leucine-rich repeat</keyword>
<proteinExistence type="predicted"/>
<dbReference type="Gene3D" id="3.80.10.10">
    <property type="entry name" value="Ribonuclease Inhibitor"/>
    <property type="match status" value="4"/>
</dbReference>
<accession>T1KU38</accession>
<dbReference type="InterPro" id="IPR050467">
    <property type="entry name" value="LRFN"/>
</dbReference>
<evidence type="ECO:0000256" key="3">
    <source>
        <dbReference type="ARBA" id="ARBA00022737"/>
    </source>
</evidence>
<dbReference type="PRINTS" id="PR00019">
    <property type="entry name" value="LEURICHRPT"/>
</dbReference>
<dbReference type="Proteomes" id="UP000015104">
    <property type="component" value="Unassembled WGS sequence"/>
</dbReference>
<dbReference type="STRING" id="32264.T1KU38"/>
<evidence type="ECO:0000256" key="2">
    <source>
        <dbReference type="ARBA" id="ARBA00022729"/>
    </source>
</evidence>
<feature type="region of interest" description="Disordered" evidence="5">
    <location>
        <begin position="419"/>
        <end position="492"/>
    </location>
</feature>
<dbReference type="AlphaFoldDB" id="T1KU38"/>
<keyword evidence="9" id="KW-1185">Reference proteome</keyword>
<organism evidence="8 9">
    <name type="scientific">Tetranychus urticae</name>
    <name type="common">Two-spotted spider mite</name>
    <dbReference type="NCBI Taxonomy" id="32264"/>
    <lineage>
        <taxon>Eukaryota</taxon>
        <taxon>Metazoa</taxon>
        <taxon>Ecdysozoa</taxon>
        <taxon>Arthropoda</taxon>
        <taxon>Chelicerata</taxon>
        <taxon>Arachnida</taxon>
        <taxon>Acari</taxon>
        <taxon>Acariformes</taxon>
        <taxon>Trombidiformes</taxon>
        <taxon>Prostigmata</taxon>
        <taxon>Eleutherengona</taxon>
        <taxon>Raphignathae</taxon>
        <taxon>Tetranychoidea</taxon>
        <taxon>Tetranychidae</taxon>
        <taxon>Tetranychus</taxon>
    </lineage>
</organism>
<feature type="compositionally biased region" description="Low complexity" evidence="5">
    <location>
        <begin position="350"/>
        <end position="369"/>
    </location>
</feature>
<feature type="chain" id="PRO_5004591935" description="LRRCT domain-containing protein" evidence="6">
    <location>
        <begin position="21"/>
        <end position="1102"/>
    </location>
</feature>
<dbReference type="PANTHER" id="PTHR45842:SF12">
    <property type="entry name" value="KEKKON 5, ISOFORM A"/>
    <property type="match status" value="1"/>
</dbReference>
<reference evidence="9" key="1">
    <citation type="submission" date="2011-08" db="EMBL/GenBank/DDBJ databases">
        <authorList>
            <person name="Rombauts S."/>
        </authorList>
    </citation>
    <scope>NUCLEOTIDE SEQUENCE</scope>
    <source>
        <strain evidence="9">London</strain>
    </source>
</reference>
<dbReference type="SUPFAM" id="SSF52058">
    <property type="entry name" value="L domain-like"/>
    <property type="match status" value="1"/>
</dbReference>
<feature type="domain" description="LRRCT" evidence="7">
    <location>
        <begin position="940"/>
        <end position="1003"/>
    </location>
</feature>
<dbReference type="EnsemblMetazoa" id="tetur21g01990.1">
    <property type="protein sequence ID" value="tetur21g01990.1"/>
    <property type="gene ID" value="tetur21g01990"/>
</dbReference>
<evidence type="ECO:0000256" key="1">
    <source>
        <dbReference type="ARBA" id="ARBA00022614"/>
    </source>
</evidence>
<dbReference type="InterPro" id="IPR001611">
    <property type="entry name" value="Leu-rich_rpt"/>
</dbReference>
<dbReference type="SMART" id="SM00369">
    <property type="entry name" value="LRR_TYP"/>
    <property type="match status" value="7"/>
</dbReference>
<evidence type="ECO:0000256" key="6">
    <source>
        <dbReference type="SAM" id="SignalP"/>
    </source>
</evidence>
<dbReference type="InterPro" id="IPR000483">
    <property type="entry name" value="Cys-rich_flank_reg_C"/>
</dbReference>
<evidence type="ECO:0000313" key="9">
    <source>
        <dbReference type="Proteomes" id="UP000015104"/>
    </source>
</evidence>
<keyword evidence="4" id="KW-0325">Glycoprotein</keyword>
<keyword evidence="2 6" id="KW-0732">Signal</keyword>
<dbReference type="PROSITE" id="PS51450">
    <property type="entry name" value="LRR"/>
    <property type="match status" value="4"/>
</dbReference>
<evidence type="ECO:0000259" key="7">
    <source>
        <dbReference type="SMART" id="SM00082"/>
    </source>
</evidence>
<dbReference type="eggNOG" id="KOG4641">
    <property type="taxonomic scope" value="Eukaryota"/>
</dbReference>
<protein>
    <recommendedName>
        <fullName evidence="7">LRRCT domain-containing protein</fullName>
    </recommendedName>
</protein>
<sequence length="1102" mass="122638">MLTITFLLNFVLVFIRLTNGYSTCPPIELRSSLTPKQTKSGTLNPSLLSTKTTTPSTLISSVLYSSPSSSSTTTSDGSNGSSSLPKIVCDCTTEVRESAPSWEILCYQEPDYHSEATVDPETVQYSALPIAFIIKYVSSRYIEINCYDSSPEFQPAMFQGFGVNEIDSFRVINCSLPTVPFNLIFHRTSIGSNKDSISSSSINKHQANRAIGNGSPQLDTGGTTSNKVKGIRSLELRRATPIKVDVKQLKHLFHGLDRLEQLTLENYIIAIPAPSEKLISNVAAGGLEGRRTGRRFKRSFGSRLNSSDTLVGSKYLVNEKKVTINPISGSSPDFDPSTGFTVLTMKTTVSPSSQSPSLSPLPSSSSSFSSSRVITTKAPTTFSVTAPPTTLSGAVMTMTTKKPTSIEVSKLPENNKFYTPKAFDGIDVNNQNENHSNSDKRTEDKSIDETMHKSSTSSSSPSPLSSSAPTSALGLTDTKPSLPVVPETDDLSADKSTLIPGVTVNRQESQSSYQYLANSIDFSFGSYFPMLKSLVLSNFLVTKSSESALILRNLLSNLNNLEQLDLRSNILTHIPENLFSGSGRKLKRLYLMRNSIESLHPYAFINLKELEVLDLFSNKIQLLPDSLLKDTNKLKQFRIKTNNFITLPLNLFASTPLLTSLDLSSNRELSLLPVDLLKGLHNLRDITINDCNLNRFTTNPAKFFSYASNLEKIELKGNLLTNLTQARLFARNPKLTTLDVSNNRIKEIDADIFSENSSSLTNLNLSKNDLSFIPDKLLYHLKNLRVLNIGNNNLHTINNNIFYTLSNLEVLDLSRNQLITVNPGESKIPFGLGAYLKKINLSHNNLTYFNREFNSIQWNLHLEIEEINLSHNKLQGQVKIPIFYSTKSKIILDLRDNQIDSVNMDAILINEKLFIEILDSNKAYADGAESSEVKVFISGNPFNCDCNLFPLLKYTRSNPQAKYENLVEKVSFDISSDNLKCFSPSRLKGKSFYELNTIDLTCPLVQSKVCPSFCDCWFRAHDERILIDCQSKNLSSIPEEIVDINNYQDLNTPGIKAGTPIKAVTLKMQNNRINDLQPLERLDEKDFHLEQSYLNFTLITIQ</sequence>
<dbReference type="EMBL" id="CAEY01000548">
    <property type="status" value="NOT_ANNOTATED_CDS"/>
    <property type="molecule type" value="Genomic_DNA"/>
</dbReference>
<feature type="signal peptide" evidence="6">
    <location>
        <begin position="1"/>
        <end position="20"/>
    </location>
</feature>
<feature type="compositionally biased region" description="Low complexity" evidence="5">
    <location>
        <begin position="454"/>
        <end position="473"/>
    </location>
</feature>
<evidence type="ECO:0000256" key="4">
    <source>
        <dbReference type="ARBA" id="ARBA00023180"/>
    </source>
</evidence>
<dbReference type="PANTHER" id="PTHR45842">
    <property type="entry name" value="SYNAPTIC ADHESION-LIKE MOLECULE SALM"/>
    <property type="match status" value="1"/>
</dbReference>
<keyword evidence="3" id="KW-0677">Repeat</keyword>